<gene>
    <name evidence="2" type="ORF">SNE33_09025</name>
</gene>
<evidence type="ECO:0000313" key="2">
    <source>
        <dbReference type="EMBL" id="MEG3158022.1"/>
    </source>
</evidence>
<dbReference type="EMBL" id="JAXGFO010000046">
    <property type="protein sequence ID" value="MEG3158022.1"/>
    <property type="molecule type" value="Genomic_DNA"/>
</dbReference>
<reference evidence="2 3" key="1">
    <citation type="journal article" date="2017" name="Curr. Microbiol.">
        <title>Lysobacter zhanggongensis sp. nov. Isolated from a Pit Mud.</title>
        <authorList>
            <person name="Zhang X.F."/>
            <person name="Wang H.H."/>
            <person name="Sun X.Y."/>
            <person name="Pan C.M."/>
        </authorList>
    </citation>
    <scope>NUCLEOTIDE SEQUENCE [LARGE SCALE GENOMIC DNA]</scope>
    <source>
        <strain evidence="2 3">ZGLJ7-1</strain>
    </source>
</reference>
<protein>
    <submittedName>
        <fullName evidence="2">Uncharacterized protein</fullName>
    </submittedName>
</protein>
<comment type="caution">
    <text evidence="2">The sequence shown here is derived from an EMBL/GenBank/DDBJ whole genome shotgun (WGS) entry which is preliminary data.</text>
</comment>
<dbReference type="Proteomes" id="UP001334501">
    <property type="component" value="Unassembled WGS sequence"/>
</dbReference>
<evidence type="ECO:0000256" key="1">
    <source>
        <dbReference type="SAM" id="MobiDB-lite"/>
    </source>
</evidence>
<feature type="region of interest" description="Disordered" evidence="1">
    <location>
        <begin position="1"/>
        <end position="42"/>
    </location>
</feature>
<name>A0ABU7YR66_9GAMM</name>
<sequence length="79" mass="7261">DGGAGRGGDGNGGNGNGGDGGRGGDGGSIANDAGSFDMSNHMNGSANAAAGIMVVAQNSGAASLIQQAVTVQANLTVGQ</sequence>
<keyword evidence="3" id="KW-1185">Reference proteome</keyword>
<organism evidence="2 3">
    <name type="scientific">Lysobacter zhanggongensis</name>
    <dbReference type="NCBI Taxonomy" id="1774951"/>
    <lineage>
        <taxon>Bacteria</taxon>
        <taxon>Pseudomonadati</taxon>
        <taxon>Pseudomonadota</taxon>
        <taxon>Gammaproteobacteria</taxon>
        <taxon>Lysobacterales</taxon>
        <taxon>Lysobacteraceae</taxon>
        <taxon>Lysobacter</taxon>
    </lineage>
</organism>
<dbReference type="RefSeq" id="WP_412700033.1">
    <property type="nucleotide sequence ID" value="NZ_JAXGFO010000046.1"/>
</dbReference>
<evidence type="ECO:0000313" key="3">
    <source>
        <dbReference type="Proteomes" id="UP001334501"/>
    </source>
</evidence>
<feature type="non-terminal residue" evidence="2">
    <location>
        <position position="1"/>
    </location>
</feature>
<proteinExistence type="predicted"/>
<accession>A0ABU7YR66</accession>
<feature type="compositionally biased region" description="Gly residues" evidence="1">
    <location>
        <begin position="1"/>
        <end position="27"/>
    </location>
</feature>